<dbReference type="Proteomes" id="UP000299102">
    <property type="component" value="Unassembled WGS sequence"/>
</dbReference>
<comment type="caution">
    <text evidence="2">The sequence shown here is derived from an EMBL/GenBank/DDBJ whole genome shotgun (WGS) entry which is preliminary data.</text>
</comment>
<gene>
    <name evidence="2" type="ORF">EVAR_50337_1</name>
</gene>
<accession>A0A4C1XM35</accession>
<organism evidence="2 3">
    <name type="scientific">Eumeta variegata</name>
    <name type="common">Bagworm moth</name>
    <name type="synonym">Eumeta japonica</name>
    <dbReference type="NCBI Taxonomy" id="151549"/>
    <lineage>
        <taxon>Eukaryota</taxon>
        <taxon>Metazoa</taxon>
        <taxon>Ecdysozoa</taxon>
        <taxon>Arthropoda</taxon>
        <taxon>Hexapoda</taxon>
        <taxon>Insecta</taxon>
        <taxon>Pterygota</taxon>
        <taxon>Neoptera</taxon>
        <taxon>Endopterygota</taxon>
        <taxon>Lepidoptera</taxon>
        <taxon>Glossata</taxon>
        <taxon>Ditrysia</taxon>
        <taxon>Tineoidea</taxon>
        <taxon>Psychidae</taxon>
        <taxon>Oiketicinae</taxon>
        <taxon>Eumeta</taxon>
    </lineage>
</organism>
<feature type="region of interest" description="Disordered" evidence="1">
    <location>
        <begin position="155"/>
        <end position="174"/>
    </location>
</feature>
<feature type="compositionally biased region" description="Polar residues" evidence="1">
    <location>
        <begin position="157"/>
        <end position="167"/>
    </location>
</feature>
<evidence type="ECO:0000256" key="1">
    <source>
        <dbReference type="SAM" id="MobiDB-lite"/>
    </source>
</evidence>
<dbReference type="AlphaFoldDB" id="A0A4C1XM35"/>
<proteinExistence type="predicted"/>
<evidence type="ECO:0000313" key="2">
    <source>
        <dbReference type="EMBL" id="GBP64821.1"/>
    </source>
</evidence>
<evidence type="ECO:0000313" key="3">
    <source>
        <dbReference type="Proteomes" id="UP000299102"/>
    </source>
</evidence>
<name>A0A4C1XM35_EUMVA</name>
<protein>
    <submittedName>
        <fullName evidence="2">Uncharacterized protein</fullName>
    </submittedName>
</protein>
<feature type="region of interest" description="Disordered" evidence="1">
    <location>
        <begin position="47"/>
        <end position="66"/>
    </location>
</feature>
<dbReference type="EMBL" id="BGZK01000910">
    <property type="protein sequence ID" value="GBP64821.1"/>
    <property type="molecule type" value="Genomic_DNA"/>
</dbReference>
<sequence>MCSTNDATILIRKHLIKNAELTCEMCNTTVGTCITFKHSLITHRTQLEQNPRRRARQSRSSGFSTPHVAPLTLIPIMGYIKQTLQEKNKWLLEISFRESHTRGCLVKTFAHAQCDWRLPAIVATNAMIAFINDDTWEVRASHTARIRSAGRARASTVMVQSDRSPQNRPAGLLR</sequence>
<reference evidence="2 3" key="1">
    <citation type="journal article" date="2019" name="Commun. Biol.">
        <title>The bagworm genome reveals a unique fibroin gene that provides high tensile strength.</title>
        <authorList>
            <person name="Kono N."/>
            <person name="Nakamura H."/>
            <person name="Ohtoshi R."/>
            <person name="Tomita M."/>
            <person name="Numata K."/>
            <person name="Arakawa K."/>
        </authorList>
    </citation>
    <scope>NUCLEOTIDE SEQUENCE [LARGE SCALE GENOMIC DNA]</scope>
</reference>
<keyword evidence="3" id="KW-1185">Reference proteome</keyword>